<evidence type="ECO:0000256" key="7">
    <source>
        <dbReference type="ARBA" id="ARBA00023002"/>
    </source>
</evidence>
<dbReference type="CDD" id="cd02803">
    <property type="entry name" value="OYE_like_FMN_family"/>
    <property type="match status" value="1"/>
</dbReference>
<sequence length="605" mass="66483">MLLNEGKIGNISLKNRFVMLPTVTNLSNDGFVSEKEINYYDRRSKDVGLVIVEACYVNKFGKFFKNQLGIDDDDKIEGLKRLADVLHRNGAKAAVQLAMHNPKYKPSDFTVEDIKGFAKDFVDAAKRAKKAGFDAIELHFAHGWFVNQFLSPNVNTRDDEYGGDFDGRARFALEILKNVKSEVPDMVVVCRINGSDYTDGGFDINESIKLSRLLEEHGADALNVSSGVGSTSEYHISPMGIDDRPLITHVKKIKDSVSIPVIAADKLGVAADWESIVRQGYADFIGIARGLIGDPDCVGKYIEGKADEIKYCIHCNQACIAYIQKGLPVSCMMNPTVGREKEFDTAAKEKLNVAVIGGGPAGMSAAIYLARKGHNVELFEKSDSPGGQLKVAKVPPHKSEIGEVIHYLEADLKKYGVKVNLNHEVTCHELKNMNYDKVIFATGSMPKKLEIEMDIVPLKAIDVLDGKIPQGQSIAVIGGGLTGLETAEYLVQKGKSVIIIEALDDVGKNMFPMLRKVLLNRLKKYKIQIITSAKVEKITGGKLVYNNGNDNIIDIDDVVVAIGNVPDNTFKEFKKDDKYYFIGDCKNVATAVEAIRDGAELSLII</sequence>
<evidence type="ECO:0000256" key="4">
    <source>
        <dbReference type="ARBA" id="ARBA00022630"/>
    </source>
</evidence>
<keyword evidence="7" id="KW-0560">Oxidoreductase</keyword>
<evidence type="ECO:0000256" key="1">
    <source>
        <dbReference type="ARBA" id="ARBA00001917"/>
    </source>
</evidence>
<evidence type="ECO:0000256" key="9">
    <source>
        <dbReference type="ARBA" id="ARBA00023014"/>
    </source>
</evidence>
<proteinExistence type="inferred from homology"/>
<dbReference type="SUPFAM" id="SSF51905">
    <property type="entry name" value="FAD/NAD(P)-binding domain"/>
    <property type="match status" value="1"/>
</dbReference>
<evidence type="ECO:0000256" key="5">
    <source>
        <dbReference type="ARBA" id="ARBA00022643"/>
    </source>
</evidence>
<dbReference type="PRINTS" id="PR00469">
    <property type="entry name" value="PNDRDTASEII"/>
</dbReference>
<dbReference type="InterPro" id="IPR013785">
    <property type="entry name" value="Aldolase_TIM"/>
</dbReference>
<dbReference type="Gene3D" id="3.40.50.720">
    <property type="entry name" value="NAD(P)-binding Rossmann-like Domain"/>
    <property type="match status" value="1"/>
</dbReference>
<dbReference type="InterPro" id="IPR051793">
    <property type="entry name" value="NADH:flavin_oxidoreductase"/>
</dbReference>
<keyword evidence="6" id="KW-0479">Metal-binding</keyword>
<dbReference type="GO" id="GO:0046872">
    <property type="term" value="F:metal ion binding"/>
    <property type="evidence" value="ECO:0007669"/>
    <property type="project" value="UniProtKB-KW"/>
</dbReference>
<dbReference type="OrthoDB" id="9772736at2"/>
<dbReference type="PRINTS" id="PR00368">
    <property type="entry name" value="FADPNR"/>
</dbReference>
<dbReference type="SUPFAM" id="SSF51395">
    <property type="entry name" value="FMN-linked oxidoreductases"/>
    <property type="match status" value="1"/>
</dbReference>
<evidence type="ECO:0000256" key="2">
    <source>
        <dbReference type="ARBA" id="ARBA00001966"/>
    </source>
</evidence>
<dbReference type="eggNOG" id="COG1902">
    <property type="taxonomic scope" value="Bacteria"/>
</dbReference>
<comment type="similarity">
    <text evidence="3">In the N-terminal section; belongs to the NADH:flavin oxidoreductase/NADH oxidase family.</text>
</comment>
<evidence type="ECO:0000259" key="10">
    <source>
        <dbReference type="Pfam" id="PF00724"/>
    </source>
</evidence>
<dbReference type="InterPro" id="IPR036188">
    <property type="entry name" value="FAD/NAD-bd_sf"/>
</dbReference>
<keyword evidence="8" id="KW-0408">Iron</keyword>
<dbReference type="eggNOG" id="COG0446">
    <property type="taxonomic scope" value="Bacteria"/>
</dbReference>
<reference evidence="12 13" key="1">
    <citation type="submission" date="2010-08" db="EMBL/GenBank/DDBJ databases">
        <title>Complete sequence of Thermoanaerobacterium thermosaccharolyticum DSM 571.</title>
        <authorList>
            <consortium name="US DOE Joint Genome Institute"/>
            <person name="Lucas S."/>
            <person name="Copeland A."/>
            <person name="Lapidus A."/>
            <person name="Cheng J.-F."/>
            <person name="Bruce D."/>
            <person name="Goodwin L."/>
            <person name="Pitluck S."/>
            <person name="Teshima H."/>
            <person name="Detter J.C."/>
            <person name="Han C."/>
            <person name="Tapia R."/>
            <person name="Land M."/>
            <person name="Hauser L."/>
            <person name="Chang Y.-J."/>
            <person name="Jeffries C."/>
            <person name="Kyrpides N."/>
            <person name="Ivanova N."/>
            <person name="Mikhailova N."/>
            <person name="Hemme C.L."/>
            <person name="Woyke T."/>
        </authorList>
    </citation>
    <scope>NUCLEOTIDE SEQUENCE [LARGE SCALE GENOMIC DNA]</scope>
    <source>
        <strain evidence="13">ATCC 7956 / DSM 571 / NCIMB 9385 / NCA 3814 / NCTC 13789 / WDCM 00135 / 2032</strain>
    </source>
</reference>
<name>D9TTR1_THETC</name>
<evidence type="ECO:0000259" key="11">
    <source>
        <dbReference type="Pfam" id="PF07992"/>
    </source>
</evidence>
<dbReference type="STRING" id="580327.Tthe_2495"/>
<dbReference type="GeneID" id="93865293"/>
<organism evidence="12 13">
    <name type="scientific">Thermoanaerobacterium thermosaccharolyticum (strain ATCC 7956 / DSM 571 / NCIMB 9385 / NCA 3814 / NCTC 13789 / WDCM 00135 / 2032)</name>
    <name type="common">Clostridium thermosaccharolyticum</name>
    <dbReference type="NCBI Taxonomy" id="580327"/>
    <lineage>
        <taxon>Bacteria</taxon>
        <taxon>Bacillati</taxon>
        <taxon>Bacillota</taxon>
        <taxon>Clostridia</taxon>
        <taxon>Thermoanaerobacterales</taxon>
        <taxon>Thermoanaerobacteraceae</taxon>
        <taxon>Thermoanaerobacterium</taxon>
    </lineage>
</organism>
<evidence type="ECO:0000313" key="12">
    <source>
        <dbReference type="EMBL" id="ADL69951.1"/>
    </source>
</evidence>
<comment type="cofactor">
    <cofactor evidence="1">
        <name>FMN</name>
        <dbReference type="ChEBI" id="CHEBI:58210"/>
    </cofactor>
</comment>
<dbReference type="GO" id="GO:0016491">
    <property type="term" value="F:oxidoreductase activity"/>
    <property type="evidence" value="ECO:0007669"/>
    <property type="project" value="UniProtKB-KW"/>
</dbReference>
<dbReference type="GO" id="GO:0051536">
    <property type="term" value="F:iron-sulfur cluster binding"/>
    <property type="evidence" value="ECO:0007669"/>
    <property type="project" value="UniProtKB-KW"/>
</dbReference>
<dbReference type="KEGG" id="ttm:Tthe_2495"/>
<feature type="domain" description="FAD/NAD(P)-binding" evidence="11">
    <location>
        <begin position="352"/>
        <end position="571"/>
    </location>
</feature>
<evidence type="ECO:0000256" key="8">
    <source>
        <dbReference type="ARBA" id="ARBA00023004"/>
    </source>
</evidence>
<keyword evidence="4" id="KW-0285">Flavoprotein</keyword>
<feature type="domain" description="NADH:flavin oxidoreductase/NADH oxidase N-terminal" evidence="10">
    <location>
        <begin position="7"/>
        <end position="99"/>
    </location>
</feature>
<keyword evidence="13" id="KW-1185">Reference proteome</keyword>
<accession>D9TTR1</accession>
<evidence type="ECO:0000256" key="3">
    <source>
        <dbReference type="ARBA" id="ARBA00011048"/>
    </source>
</evidence>
<dbReference type="Gene3D" id="3.50.50.60">
    <property type="entry name" value="FAD/NAD(P)-binding domain"/>
    <property type="match status" value="1"/>
</dbReference>
<feature type="domain" description="NADH:flavin oxidoreductase/NADH oxidase N-terminal" evidence="10">
    <location>
        <begin position="101"/>
        <end position="307"/>
    </location>
</feature>
<evidence type="ECO:0000256" key="6">
    <source>
        <dbReference type="ARBA" id="ARBA00022723"/>
    </source>
</evidence>
<dbReference type="HOGENOM" id="CLU_012153_1_2_9"/>
<keyword evidence="9" id="KW-0411">Iron-sulfur</keyword>
<dbReference type="Gene3D" id="3.20.20.70">
    <property type="entry name" value="Aldolase class I"/>
    <property type="match status" value="1"/>
</dbReference>
<dbReference type="PANTHER" id="PTHR42917">
    <property type="entry name" value="2,4-DIENOYL-COA REDUCTASE"/>
    <property type="match status" value="1"/>
</dbReference>
<dbReference type="Pfam" id="PF00724">
    <property type="entry name" value="Oxidored_FMN"/>
    <property type="match status" value="2"/>
</dbReference>
<dbReference type="Pfam" id="PF07992">
    <property type="entry name" value="Pyr_redox_2"/>
    <property type="match status" value="1"/>
</dbReference>
<dbReference type="RefSeq" id="WP_013298908.1">
    <property type="nucleotide sequence ID" value="NC_014410.1"/>
</dbReference>
<dbReference type="PANTHER" id="PTHR42917:SF2">
    <property type="entry name" value="2,4-DIENOYL-COA REDUCTASE [(2E)-ENOYL-COA-PRODUCING]"/>
    <property type="match status" value="1"/>
</dbReference>
<dbReference type="Proteomes" id="UP000001626">
    <property type="component" value="Chromosome"/>
</dbReference>
<evidence type="ECO:0000313" key="13">
    <source>
        <dbReference type="Proteomes" id="UP000001626"/>
    </source>
</evidence>
<dbReference type="InterPro" id="IPR023753">
    <property type="entry name" value="FAD/NAD-binding_dom"/>
</dbReference>
<dbReference type="AlphaFoldDB" id="D9TTR1"/>
<dbReference type="InterPro" id="IPR001155">
    <property type="entry name" value="OxRdtase_FMN_N"/>
</dbReference>
<gene>
    <name evidence="12" type="ordered locus">Tthe_2495</name>
</gene>
<keyword evidence="5" id="KW-0288">FMN</keyword>
<dbReference type="GO" id="GO:0010181">
    <property type="term" value="F:FMN binding"/>
    <property type="evidence" value="ECO:0007669"/>
    <property type="project" value="InterPro"/>
</dbReference>
<dbReference type="EMBL" id="CP002171">
    <property type="protein sequence ID" value="ADL69951.1"/>
    <property type="molecule type" value="Genomic_DNA"/>
</dbReference>
<comment type="cofactor">
    <cofactor evidence="2">
        <name>[4Fe-4S] cluster</name>
        <dbReference type="ChEBI" id="CHEBI:49883"/>
    </cofactor>
</comment>
<protein>
    <submittedName>
        <fullName evidence="12">NADH:flavin oxidoreductase/NADH oxidase</fullName>
    </submittedName>
</protein>